<evidence type="ECO:0000313" key="2">
    <source>
        <dbReference type="EMBL" id="OGG40915.1"/>
    </source>
</evidence>
<feature type="transmembrane region" description="Helical" evidence="1">
    <location>
        <begin position="193"/>
        <end position="211"/>
    </location>
</feature>
<accession>A0A1F6BVD6</accession>
<feature type="transmembrane region" description="Helical" evidence="1">
    <location>
        <begin position="370"/>
        <end position="388"/>
    </location>
</feature>
<sequence>MMNGKKKDITNILLVAVAMTMVLFSLAIFIEPLVAIFSGPIRNGDSEWYIAAANGNLQTLIEPYSVRFLHPFIAGWLSGHSALNVYEAFLVIAIASLLLFLIVNALILKHTIGSPLLMVPLFGLPYVLDSLSIIFHPDMFYMFLTALFFLLLSVKKQGASLLVLFFLFLTRESTILLGVMYSVVAWLCSKKNLAITIIVIMLISLFVSGVMKEIGQPNKHDLNSSVYLAAKLSYNFMRNVLGLNPWTNTYQNCDPIIQFNLPQFELFGNIRGVGVCGFNFIAPLQTLITLLTIFGIAPCALFYILKNKIKQIWKTFPFWFLVAVAYGLTSYVIGVAAGTGVQRIVGYGWPAFLLGVPILVKNFFEIDKKFIAKLFVTHLFIAWLPFVVQRIDEGQFTPVVIGVALVAYIYCFNLMKKQKQRNTCIEGRIDST</sequence>
<dbReference type="Proteomes" id="UP000176996">
    <property type="component" value="Unassembled WGS sequence"/>
</dbReference>
<keyword evidence="1" id="KW-0812">Transmembrane</keyword>
<dbReference type="STRING" id="1798471.A3A21_01435"/>
<feature type="transmembrane region" description="Helical" evidence="1">
    <location>
        <begin position="12"/>
        <end position="30"/>
    </location>
</feature>
<feature type="transmembrane region" description="Helical" evidence="1">
    <location>
        <begin position="88"/>
        <end position="108"/>
    </location>
</feature>
<keyword evidence="1" id="KW-1133">Transmembrane helix</keyword>
<organism evidence="2 3">
    <name type="scientific">Candidatus Jorgensenbacteria bacterium RIFCSPLOWO2_01_FULL_45_25b</name>
    <dbReference type="NCBI Taxonomy" id="1798471"/>
    <lineage>
        <taxon>Bacteria</taxon>
        <taxon>Candidatus Joergenseniibacteriota</taxon>
    </lineage>
</organism>
<comment type="caution">
    <text evidence="2">The sequence shown here is derived from an EMBL/GenBank/DDBJ whole genome shotgun (WGS) entry which is preliminary data.</text>
</comment>
<evidence type="ECO:0000256" key="1">
    <source>
        <dbReference type="SAM" id="Phobius"/>
    </source>
</evidence>
<feature type="transmembrane region" description="Helical" evidence="1">
    <location>
        <begin position="394"/>
        <end position="412"/>
    </location>
</feature>
<evidence type="ECO:0008006" key="4">
    <source>
        <dbReference type="Google" id="ProtNLM"/>
    </source>
</evidence>
<dbReference type="AlphaFoldDB" id="A0A1F6BVD6"/>
<proteinExistence type="predicted"/>
<feature type="transmembrane region" description="Helical" evidence="1">
    <location>
        <begin position="317"/>
        <end position="338"/>
    </location>
</feature>
<keyword evidence="1" id="KW-0472">Membrane</keyword>
<dbReference type="EMBL" id="MFKK01000017">
    <property type="protein sequence ID" value="OGG40915.1"/>
    <property type="molecule type" value="Genomic_DNA"/>
</dbReference>
<feature type="transmembrane region" description="Helical" evidence="1">
    <location>
        <begin position="161"/>
        <end position="187"/>
    </location>
</feature>
<name>A0A1F6BVD6_9BACT</name>
<feature type="transmembrane region" description="Helical" evidence="1">
    <location>
        <begin position="115"/>
        <end position="133"/>
    </location>
</feature>
<feature type="transmembrane region" description="Helical" evidence="1">
    <location>
        <begin position="344"/>
        <end position="363"/>
    </location>
</feature>
<reference evidence="2 3" key="1">
    <citation type="journal article" date="2016" name="Nat. Commun.">
        <title>Thousands of microbial genomes shed light on interconnected biogeochemical processes in an aquifer system.</title>
        <authorList>
            <person name="Anantharaman K."/>
            <person name="Brown C.T."/>
            <person name="Hug L.A."/>
            <person name="Sharon I."/>
            <person name="Castelle C.J."/>
            <person name="Probst A.J."/>
            <person name="Thomas B.C."/>
            <person name="Singh A."/>
            <person name="Wilkins M.J."/>
            <person name="Karaoz U."/>
            <person name="Brodie E.L."/>
            <person name="Williams K.H."/>
            <person name="Hubbard S.S."/>
            <person name="Banfield J.F."/>
        </authorList>
    </citation>
    <scope>NUCLEOTIDE SEQUENCE [LARGE SCALE GENOMIC DNA]</scope>
</reference>
<gene>
    <name evidence="2" type="ORF">A3A21_01435</name>
</gene>
<evidence type="ECO:0000313" key="3">
    <source>
        <dbReference type="Proteomes" id="UP000176996"/>
    </source>
</evidence>
<protein>
    <recommendedName>
        <fullName evidence="4">Glycosyltransferase RgtA/B/C/D-like domain-containing protein</fullName>
    </recommendedName>
</protein>
<feature type="transmembrane region" description="Helical" evidence="1">
    <location>
        <begin position="287"/>
        <end position="305"/>
    </location>
</feature>